<protein>
    <recommendedName>
        <fullName evidence="4">Flagellin Flp1-like domain-containing protein</fullName>
    </recommendedName>
</protein>
<dbReference type="EMBL" id="JAIQUM010000053">
    <property type="protein sequence ID" value="MBZ5752354.1"/>
    <property type="molecule type" value="Genomic_DNA"/>
</dbReference>
<feature type="transmembrane region" description="Helical" evidence="1">
    <location>
        <begin position="20"/>
        <end position="45"/>
    </location>
</feature>
<organism evidence="2 3">
    <name type="scientific">Metabacillus rhizolycopersici</name>
    <dbReference type="NCBI Taxonomy" id="2875709"/>
    <lineage>
        <taxon>Bacteria</taxon>
        <taxon>Bacillati</taxon>
        <taxon>Bacillota</taxon>
        <taxon>Bacilli</taxon>
        <taxon>Bacillales</taxon>
        <taxon>Bacillaceae</taxon>
        <taxon>Metabacillus</taxon>
    </lineage>
</organism>
<keyword evidence="3" id="KW-1185">Reference proteome</keyword>
<dbReference type="Proteomes" id="UP001165287">
    <property type="component" value="Unassembled WGS sequence"/>
</dbReference>
<evidence type="ECO:0000313" key="2">
    <source>
        <dbReference type="EMBL" id="MBZ5752354.1"/>
    </source>
</evidence>
<reference evidence="2" key="1">
    <citation type="submission" date="2024-05" db="EMBL/GenBank/DDBJ databases">
        <title>Metabacillus sp. nov., isolated from the rhizosphere soil of tomato plants.</title>
        <authorList>
            <person name="Ma R."/>
        </authorList>
    </citation>
    <scope>NUCLEOTIDE SEQUENCE</scope>
    <source>
        <strain evidence="2">DBTR6</strain>
    </source>
</reference>
<proteinExistence type="predicted"/>
<name>A0ABS7UWD1_9BACI</name>
<dbReference type="RefSeq" id="WP_224140810.1">
    <property type="nucleotide sequence ID" value="NZ_JAIQUM010000053.1"/>
</dbReference>
<comment type="caution">
    <text evidence="2">The sequence shown here is derived from an EMBL/GenBank/DDBJ whole genome shotgun (WGS) entry which is preliminary data.</text>
</comment>
<keyword evidence="1" id="KW-0812">Transmembrane</keyword>
<keyword evidence="1" id="KW-1133">Transmembrane helix</keyword>
<keyword evidence="1" id="KW-0472">Membrane</keyword>
<accession>A0ABS7UWD1</accession>
<evidence type="ECO:0000313" key="3">
    <source>
        <dbReference type="Proteomes" id="UP001165287"/>
    </source>
</evidence>
<evidence type="ECO:0000256" key="1">
    <source>
        <dbReference type="SAM" id="Phobius"/>
    </source>
</evidence>
<sequence length="79" mass="8819">MNLYRAKNKSASSEQIYMCFVSGFFCPAVEEFILFLLLIVGVAAASSIKDKVFGEISEKELEYRLDSATSGYMIQMNSS</sequence>
<evidence type="ECO:0008006" key="4">
    <source>
        <dbReference type="Google" id="ProtNLM"/>
    </source>
</evidence>
<gene>
    <name evidence="2" type="ORF">K9V48_19385</name>
</gene>